<evidence type="ECO:0000313" key="1">
    <source>
        <dbReference type="EMBL" id="TPR12427.1"/>
    </source>
</evidence>
<reference evidence="1 2" key="1">
    <citation type="submission" date="2018-08" db="EMBL/GenBank/DDBJ databases">
        <title>Comparative genomics of wild bee and flower associated Lactobacillus reveals potential adaptation to the bee host.</title>
        <authorList>
            <person name="Vuong H.Q."/>
            <person name="Mcfrederick Q.S."/>
        </authorList>
    </citation>
    <scope>NUCLEOTIDE SEQUENCE [LARGE SCALE GENOMIC DNA]</scope>
    <source>
        <strain evidence="1 2">HV_04</strain>
    </source>
</reference>
<proteinExistence type="predicted"/>
<protein>
    <submittedName>
        <fullName evidence="1">Helix-turn-helix domain-containing protein</fullName>
    </submittedName>
</protein>
<comment type="caution">
    <text evidence="1">The sequence shown here is derived from an EMBL/GenBank/DDBJ whole genome shotgun (WGS) entry which is preliminary data.</text>
</comment>
<dbReference type="Proteomes" id="UP000767392">
    <property type="component" value="Unassembled WGS sequence"/>
</dbReference>
<gene>
    <name evidence="1" type="ORF">DY048_07705</name>
</gene>
<accession>A0ABY2YRX8</accession>
<keyword evidence="2" id="KW-1185">Reference proteome</keyword>
<sequence length="152" mass="17657">MIILKPNPFLSEVYKLEQEVGSVATLDDNDPRIKRLSEMSNGRSKQEIIKPKVLYMIHKGMSTPEIAKSLGCTATYIRRLIKKYHLVINYVVIEDVKTNNKLFFMSAITMLEVFKENNINIGYKSILNHLENGQLYNGRYKLYRDKKIKALD</sequence>
<organism evidence="1 2">
    <name type="scientific">Apilactobacillus timberlakei</name>
    <dbReference type="NCBI Taxonomy" id="2008380"/>
    <lineage>
        <taxon>Bacteria</taxon>
        <taxon>Bacillati</taxon>
        <taxon>Bacillota</taxon>
        <taxon>Bacilli</taxon>
        <taxon>Lactobacillales</taxon>
        <taxon>Lactobacillaceae</taxon>
        <taxon>Apilactobacillus</taxon>
    </lineage>
</organism>
<name>A0ABY2YRX8_9LACO</name>
<dbReference type="EMBL" id="QUAM01000008">
    <property type="protein sequence ID" value="TPR12427.1"/>
    <property type="molecule type" value="Genomic_DNA"/>
</dbReference>
<evidence type="ECO:0000313" key="2">
    <source>
        <dbReference type="Proteomes" id="UP000767392"/>
    </source>
</evidence>